<name>A0A1I7YEZ3_9BILA</name>
<reference evidence="4" key="1">
    <citation type="submission" date="2016-11" db="UniProtKB">
        <authorList>
            <consortium name="WormBaseParasite"/>
        </authorList>
    </citation>
    <scope>IDENTIFICATION</scope>
</reference>
<protein>
    <submittedName>
        <fullName evidence="4">Secreted protein</fullName>
    </submittedName>
</protein>
<evidence type="ECO:0000313" key="3">
    <source>
        <dbReference type="Proteomes" id="UP000095287"/>
    </source>
</evidence>
<proteinExistence type="predicted"/>
<organism evidence="3 4">
    <name type="scientific">Steinernema glaseri</name>
    <dbReference type="NCBI Taxonomy" id="37863"/>
    <lineage>
        <taxon>Eukaryota</taxon>
        <taxon>Metazoa</taxon>
        <taxon>Ecdysozoa</taxon>
        <taxon>Nematoda</taxon>
        <taxon>Chromadorea</taxon>
        <taxon>Rhabditida</taxon>
        <taxon>Tylenchina</taxon>
        <taxon>Panagrolaimomorpha</taxon>
        <taxon>Strongyloidoidea</taxon>
        <taxon>Steinernematidae</taxon>
        <taxon>Steinernema</taxon>
    </lineage>
</organism>
<feature type="compositionally biased region" description="Pro residues" evidence="1">
    <location>
        <begin position="54"/>
        <end position="67"/>
    </location>
</feature>
<keyword evidence="2" id="KW-0732">Signal</keyword>
<dbReference type="AlphaFoldDB" id="A0A1I7YEZ3"/>
<feature type="region of interest" description="Disordered" evidence="1">
    <location>
        <begin position="24"/>
        <end position="93"/>
    </location>
</feature>
<feature type="chain" id="PRO_5009312060" evidence="2">
    <location>
        <begin position="18"/>
        <end position="93"/>
    </location>
</feature>
<sequence length="93" mass="10021">MIGDLLINLLVMLIVSAATVTCKTPSKLSPSKGRKPEEQDIVLTKSLDTTPASETPPTPKKTPPPNVPIAAKRKNDDTLRDVASLKQEEPSDM</sequence>
<dbReference type="Proteomes" id="UP000095287">
    <property type="component" value="Unplaced"/>
</dbReference>
<evidence type="ECO:0000313" key="4">
    <source>
        <dbReference type="WBParaSite" id="L893_g15646.t1"/>
    </source>
</evidence>
<feature type="signal peptide" evidence="2">
    <location>
        <begin position="1"/>
        <end position="17"/>
    </location>
</feature>
<evidence type="ECO:0000256" key="1">
    <source>
        <dbReference type="SAM" id="MobiDB-lite"/>
    </source>
</evidence>
<keyword evidence="3" id="KW-1185">Reference proteome</keyword>
<accession>A0A1I7YEZ3</accession>
<evidence type="ECO:0000256" key="2">
    <source>
        <dbReference type="SAM" id="SignalP"/>
    </source>
</evidence>
<dbReference type="WBParaSite" id="L893_g15646.t1">
    <property type="protein sequence ID" value="L893_g15646.t1"/>
    <property type="gene ID" value="L893_g15646"/>
</dbReference>